<feature type="transmembrane region" description="Helical" evidence="2">
    <location>
        <begin position="31"/>
        <end position="51"/>
    </location>
</feature>
<reference evidence="4" key="1">
    <citation type="submission" date="2020-05" db="EMBL/GenBank/DDBJ databases">
        <authorList>
            <person name="Chiriac C."/>
            <person name="Salcher M."/>
            <person name="Ghai R."/>
            <person name="Kavagutti S V."/>
        </authorList>
    </citation>
    <scope>NUCLEOTIDE SEQUENCE</scope>
</reference>
<dbReference type="Gene3D" id="1.20.120.1220">
    <property type="match status" value="1"/>
</dbReference>
<feature type="transmembrane region" description="Helical" evidence="2">
    <location>
        <begin position="104"/>
        <end position="125"/>
    </location>
</feature>
<organism evidence="4">
    <name type="scientific">freshwater metagenome</name>
    <dbReference type="NCBI Taxonomy" id="449393"/>
    <lineage>
        <taxon>unclassified sequences</taxon>
        <taxon>metagenomes</taxon>
        <taxon>ecological metagenomes</taxon>
    </lineage>
</organism>
<keyword evidence="2" id="KW-0472">Membrane</keyword>
<evidence type="ECO:0000256" key="1">
    <source>
        <dbReference type="ARBA" id="ARBA00005801"/>
    </source>
</evidence>
<dbReference type="InterPro" id="IPR050882">
    <property type="entry name" value="Prepilin_peptidase/N-MTase"/>
</dbReference>
<dbReference type="PANTHER" id="PTHR30487:SF0">
    <property type="entry name" value="PREPILIN LEADER PEPTIDASE_N-METHYLTRANSFERASE-RELATED"/>
    <property type="match status" value="1"/>
</dbReference>
<accession>A0A6J7HHV5</accession>
<feature type="transmembrane region" description="Helical" evidence="2">
    <location>
        <begin position="63"/>
        <end position="84"/>
    </location>
</feature>
<evidence type="ECO:0000256" key="2">
    <source>
        <dbReference type="SAM" id="Phobius"/>
    </source>
</evidence>
<dbReference type="AlphaFoldDB" id="A0A6J7HHV5"/>
<feature type="domain" description="Prepilin type IV endopeptidase peptidase" evidence="3">
    <location>
        <begin position="10"/>
        <end position="121"/>
    </location>
</feature>
<dbReference type="GO" id="GO:0004190">
    <property type="term" value="F:aspartic-type endopeptidase activity"/>
    <property type="evidence" value="ECO:0007669"/>
    <property type="project" value="InterPro"/>
</dbReference>
<keyword evidence="2" id="KW-0812">Transmembrane</keyword>
<dbReference type="Pfam" id="PF01478">
    <property type="entry name" value="Peptidase_A24"/>
    <property type="match status" value="1"/>
</dbReference>
<protein>
    <submittedName>
        <fullName evidence="4">Unannotated protein</fullName>
    </submittedName>
</protein>
<dbReference type="PANTHER" id="PTHR30487">
    <property type="entry name" value="TYPE 4 PREPILIN-LIKE PROTEINS LEADER PEPTIDE-PROCESSING ENZYME"/>
    <property type="match status" value="1"/>
</dbReference>
<dbReference type="GO" id="GO:0005886">
    <property type="term" value="C:plasma membrane"/>
    <property type="evidence" value="ECO:0007669"/>
    <property type="project" value="TreeGrafter"/>
</dbReference>
<dbReference type="EMBL" id="CAFBNB010000014">
    <property type="protein sequence ID" value="CAB4919444.1"/>
    <property type="molecule type" value="Genomic_DNA"/>
</dbReference>
<gene>
    <name evidence="4" type="ORF">UFOPK3720_00139</name>
</gene>
<keyword evidence="2" id="KW-1133">Transmembrane helix</keyword>
<evidence type="ECO:0000313" key="4">
    <source>
        <dbReference type="EMBL" id="CAB4919444.1"/>
    </source>
</evidence>
<sequence>MILELLGWLVLLVIGGRLAFVDLAEHRLPNRLVVALAASSGLLLAGASLSYSDPGRFIRAVSCGVLVFGGMLTFALIFPSGLGMGDVKLGFVTGMFLGWLGWEWAYWGTLLGFACGAIWALVLIARRRGTWSSSIPFGPCMLLGVLGCAAGTAV</sequence>
<proteinExistence type="inferred from homology"/>
<evidence type="ECO:0000259" key="3">
    <source>
        <dbReference type="Pfam" id="PF01478"/>
    </source>
</evidence>
<name>A0A6J7HHV5_9ZZZZ</name>
<dbReference type="InterPro" id="IPR000045">
    <property type="entry name" value="Prepilin_IV_endopep_pep"/>
</dbReference>
<comment type="similarity">
    <text evidence="1">Belongs to the peptidase A24 family.</text>
</comment>
<dbReference type="GO" id="GO:0006465">
    <property type="term" value="P:signal peptide processing"/>
    <property type="evidence" value="ECO:0007669"/>
    <property type="project" value="TreeGrafter"/>
</dbReference>